<dbReference type="InterPro" id="IPR000014">
    <property type="entry name" value="PAS"/>
</dbReference>
<dbReference type="InterPro" id="IPR035965">
    <property type="entry name" value="PAS-like_dom_sf"/>
</dbReference>
<proteinExistence type="predicted"/>
<dbReference type="EMBL" id="JAUKWQ010000010">
    <property type="protein sequence ID" value="MDO1584769.1"/>
    <property type="molecule type" value="Genomic_DNA"/>
</dbReference>
<sequence>MSLIAILDDQETNRRIFERLASSIEDGITIRVYGDPQLALAEFQTGLVPDLIVTDYKMPSMDGAGFIRNLRAINGFSDIPVIVITVYEERSFRMHALEAGATDFLQSPVDHQEFVTRARNLLKLRKQQILLESRAKNLARELASSELSREAVLRDSSERLAQVIDTVPAMVSASDCNGRILFANAFVGTFSGKDPASLVGKSSDYLVDPDLAAPNRMLDRKVIKTGQALPSFERELTSATGEKRVFLTTKSPLRDSNDIIVGVLTSALDITDRKRAEEYLLHAARHDALTNLPNRNFLYDRLRREVARARRGDRTFALHFIDIDEFKSINDLLGHDAGDAFLKEITERLRNLVGSDDMVARLGADEFAILQVSVGGEADASAMAQKVIDAVGMPFIYGGKRFSCGASIGITLHPIDGTDVSKLVKNADLAMYQAKASGGNQFRLYETNMADRMRNHAVLDGKLRTAIEQQQFVLYYQPQISAETGTVLGAEALLRWKHPEQGLIPPGEFLPRAEENGLIVPMNEWVLHEACREAKSWHRQGLGDLRISVNLSPIQFRRVNVASLVLKALSSSELDPRLLEIEITETIVMDNTEDVVSTLRQISNLGVGISIDDFGTGYSSLNYIKQFPIDRIKIDQSFVRNMVEDPSDHTIVRTVANLGHSLGLSVVAEGVETEAQASLLRADGCDIMQGYLYGRPMPSQDFINLVRSHRKLELSA</sequence>
<reference evidence="7" key="2">
    <citation type="submission" date="2023-07" db="EMBL/GenBank/DDBJ databases">
        <authorList>
            <person name="Sun H."/>
        </authorList>
    </citation>
    <scope>NUCLEOTIDE SEQUENCE</scope>
    <source>
        <strain evidence="7">05753</strain>
    </source>
</reference>
<dbReference type="SUPFAM" id="SSF55785">
    <property type="entry name" value="PYP-like sensor domain (PAS domain)"/>
    <property type="match status" value="1"/>
</dbReference>
<dbReference type="InterPro" id="IPR013656">
    <property type="entry name" value="PAS_4"/>
</dbReference>
<feature type="domain" description="EAL" evidence="5">
    <location>
        <begin position="456"/>
        <end position="710"/>
    </location>
</feature>
<evidence type="ECO:0000313" key="8">
    <source>
        <dbReference type="Proteomes" id="UP001169006"/>
    </source>
</evidence>
<gene>
    <name evidence="7" type="ORF">Q2T52_22005</name>
</gene>
<name>A0ABT8T1Z3_9HYPH</name>
<feature type="domain" description="PAC" evidence="4">
    <location>
        <begin position="230"/>
        <end position="282"/>
    </location>
</feature>
<evidence type="ECO:0000259" key="3">
    <source>
        <dbReference type="PROSITE" id="PS50112"/>
    </source>
</evidence>
<dbReference type="InterPro" id="IPR035919">
    <property type="entry name" value="EAL_sf"/>
</dbReference>
<dbReference type="SMART" id="SM00448">
    <property type="entry name" value="REC"/>
    <property type="match status" value="1"/>
</dbReference>
<keyword evidence="8" id="KW-1185">Reference proteome</keyword>
<dbReference type="SUPFAM" id="SSF55073">
    <property type="entry name" value="Nucleotide cyclase"/>
    <property type="match status" value="1"/>
</dbReference>
<dbReference type="Pfam" id="PF00072">
    <property type="entry name" value="Response_reg"/>
    <property type="match status" value="1"/>
</dbReference>
<dbReference type="SUPFAM" id="SSF141868">
    <property type="entry name" value="EAL domain-like"/>
    <property type="match status" value="1"/>
</dbReference>
<dbReference type="Proteomes" id="UP001169006">
    <property type="component" value="Unassembled WGS sequence"/>
</dbReference>
<evidence type="ECO:0000259" key="2">
    <source>
        <dbReference type="PROSITE" id="PS50110"/>
    </source>
</evidence>
<dbReference type="Pfam" id="PF00990">
    <property type="entry name" value="GGDEF"/>
    <property type="match status" value="1"/>
</dbReference>
<dbReference type="NCBIfam" id="TIGR00229">
    <property type="entry name" value="sensory_box"/>
    <property type="match status" value="1"/>
</dbReference>
<dbReference type="Gene3D" id="3.30.450.20">
    <property type="entry name" value="PAS domain"/>
    <property type="match status" value="1"/>
</dbReference>
<dbReference type="InterPro" id="IPR011006">
    <property type="entry name" value="CheY-like_superfamily"/>
</dbReference>
<dbReference type="PROSITE" id="PS50887">
    <property type="entry name" value="GGDEF"/>
    <property type="match status" value="1"/>
</dbReference>
<dbReference type="PROSITE" id="PS50113">
    <property type="entry name" value="PAC"/>
    <property type="match status" value="1"/>
</dbReference>
<dbReference type="Pfam" id="PF00563">
    <property type="entry name" value="EAL"/>
    <property type="match status" value="1"/>
</dbReference>
<evidence type="ECO:0000259" key="6">
    <source>
        <dbReference type="PROSITE" id="PS50887"/>
    </source>
</evidence>
<dbReference type="NCBIfam" id="TIGR00254">
    <property type="entry name" value="GGDEF"/>
    <property type="match status" value="1"/>
</dbReference>
<comment type="caution">
    <text evidence="7">The sequence shown here is derived from an EMBL/GenBank/DDBJ whole genome shotgun (WGS) entry which is preliminary data.</text>
</comment>
<protein>
    <submittedName>
        <fullName evidence="7">EAL domain-containing protein</fullName>
    </submittedName>
</protein>
<evidence type="ECO:0000259" key="4">
    <source>
        <dbReference type="PROSITE" id="PS50113"/>
    </source>
</evidence>
<dbReference type="PROSITE" id="PS50112">
    <property type="entry name" value="PAS"/>
    <property type="match status" value="1"/>
</dbReference>
<organism evidence="7 8">
    <name type="scientific">Rhizobium oryzicola</name>
    <dbReference type="NCBI Taxonomy" id="1232668"/>
    <lineage>
        <taxon>Bacteria</taxon>
        <taxon>Pseudomonadati</taxon>
        <taxon>Pseudomonadota</taxon>
        <taxon>Alphaproteobacteria</taxon>
        <taxon>Hyphomicrobiales</taxon>
        <taxon>Rhizobiaceae</taxon>
        <taxon>Rhizobium/Agrobacterium group</taxon>
        <taxon>Rhizobium</taxon>
    </lineage>
</organism>
<evidence type="ECO:0000259" key="5">
    <source>
        <dbReference type="PROSITE" id="PS50883"/>
    </source>
</evidence>
<reference evidence="7" key="1">
    <citation type="journal article" date="2015" name="Int. J. Syst. Evol. Microbiol.">
        <title>Rhizobium oryzicola sp. nov., potential plant-growth-promoting endophytic bacteria isolated from rice roots.</title>
        <authorList>
            <person name="Zhang X.X."/>
            <person name="Gao J.S."/>
            <person name="Cao Y.H."/>
            <person name="Sheirdil R.A."/>
            <person name="Wang X.C."/>
            <person name="Zhang L."/>
        </authorList>
    </citation>
    <scope>NUCLEOTIDE SEQUENCE</scope>
    <source>
        <strain evidence="7">05753</strain>
    </source>
</reference>
<dbReference type="SMART" id="SM00052">
    <property type="entry name" value="EAL"/>
    <property type="match status" value="1"/>
</dbReference>
<dbReference type="InterPro" id="IPR001789">
    <property type="entry name" value="Sig_transdc_resp-reg_receiver"/>
</dbReference>
<dbReference type="InterPro" id="IPR043128">
    <property type="entry name" value="Rev_trsase/Diguanyl_cyclase"/>
</dbReference>
<dbReference type="CDD" id="cd01948">
    <property type="entry name" value="EAL"/>
    <property type="match status" value="1"/>
</dbReference>
<dbReference type="Pfam" id="PF08448">
    <property type="entry name" value="PAS_4"/>
    <property type="match status" value="1"/>
</dbReference>
<dbReference type="PANTHER" id="PTHR44757">
    <property type="entry name" value="DIGUANYLATE CYCLASE DGCP"/>
    <property type="match status" value="1"/>
</dbReference>
<feature type="modified residue" description="4-aspartylphosphate" evidence="1">
    <location>
        <position position="55"/>
    </location>
</feature>
<dbReference type="InterPro" id="IPR052155">
    <property type="entry name" value="Biofilm_reg_signaling"/>
</dbReference>
<dbReference type="SMART" id="SM00267">
    <property type="entry name" value="GGDEF"/>
    <property type="match status" value="1"/>
</dbReference>
<dbReference type="InterPro" id="IPR000700">
    <property type="entry name" value="PAS-assoc_C"/>
</dbReference>
<feature type="domain" description="Response regulatory" evidence="2">
    <location>
        <begin position="3"/>
        <end position="122"/>
    </location>
</feature>
<feature type="domain" description="GGDEF" evidence="6">
    <location>
        <begin position="314"/>
        <end position="447"/>
    </location>
</feature>
<dbReference type="CDD" id="cd01949">
    <property type="entry name" value="GGDEF"/>
    <property type="match status" value="1"/>
</dbReference>
<evidence type="ECO:0000313" key="7">
    <source>
        <dbReference type="EMBL" id="MDO1584769.1"/>
    </source>
</evidence>
<dbReference type="InterPro" id="IPR001633">
    <property type="entry name" value="EAL_dom"/>
</dbReference>
<accession>A0ABT8T1Z3</accession>
<dbReference type="PANTHER" id="PTHR44757:SF2">
    <property type="entry name" value="BIOFILM ARCHITECTURE MAINTENANCE PROTEIN MBAA"/>
    <property type="match status" value="1"/>
</dbReference>
<dbReference type="CDD" id="cd00130">
    <property type="entry name" value="PAS"/>
    <property type="match status" value="1"/>
</dbReference>
<dbReference type="SUPFAM" id="SSF52172">
    <property type="entry name" value="CheY-like"/>
    <property type="match status" value="1"/>
</dbReference>
<dbReference type="InterPro" id="IPR029787">
    <property type="entry name" value="Nucleotide_cyclase"/>
</dbReference>
<dbReference type="Gene3D" id="3.30.70.270">
    <property type="match status" value="1"/>
</dbReference>
<dbReference type="InterPro" id="IPR000160">
    <property type="entry name" value="GGDEF_dom"/>
</dbReference>
<keyword evidence="1" id="KW-0597">Phosphoprotein</keyword>
<feature type="domain" description="PAS" evidence="3">
    <location>
        <begin position="156"/>
        <end position="226"/>
    </location>
</feature>
<dbReference type="RefSeq" id="WP_302079031.1">
    <property type="nucleotide sequence ID" value="NZ_JAUKWQ010000010.1"/>
</dbReference>
<dbReference type="Gene3D" id="3.40.50.2300">
    <property type="match status" value="1"/>
</dbReference>
<evidence type="ECO:0000256" key="1">
    <source>
        <dbReference type="PROSITE-ProRule" id="PRU00169"/>
    </source>
</evidence>
<dbReference type="Gene3D" id="3.20.20.450">
    <property type="entry name" value="EAL domain"/>
    <property type="match status" value="1"/>
</dbReference>
<dbReference type="PROSITE" id="PS50883">
    <property type="entry name" value="EAL"/>
    <property type="match status" value="1"/>
</dbReference>
<dbReference type="PROSITE" id="PS50110">
    <property type="entry name" value="RESPONSE_REGULATORY"/>
    <property type="match status" value="1"/>
</dbReference>